<proteinExistence type="predicted"/>
<name>A0A9D4K6F7_DREPO</name>
<evidence type="ECO:0000313" key="1">
    <source>
        <dbReference type="EMBL" id="KAH3833814.1"/>
    </source>
</evidence>
<sequence length="98" mass="10569">MSQALYCHYCSDAPSSDKCDTTSTTSPACRSCFKQNDGGVLSRGCTYTNYGSDTCTTSGDTTTCYCQTNYCNGADDVTYAMTPQICFAALLLYHLAQL</sequence>
<protein>
    <submittedName>
        <fullName evidence="1">Uncharacterized protein</fullName>
    </submittedName>
</protein>
<comment type="caution">
    <text evidence="1">The sequence shown here is derived from an EMBL/GenBank/DDBJ whole genome shotgun (WGS) entry which is preliminary data.</text>
</comment>
<gene>
    <name evidence="1" type="ORF">DPMN_107130</name>
</gene>
<dbReference type="Proteomes" id="UP000828390">
    <property type="component" value="Unassembled WGS sequence"/>
</dbReference>
<accession>A0A9D4K6F7</accession>
<reference evidence="1" key="2">
    <citation type="submission" date="2020-11" db="EMBL/GenBank/DDBJ databases">
        <authorList>
            <person name="McCartney M.A."/>
            <person name="Auch B."/>
            <person name="Kono T."/>
            <person name="Mallez S."/>
            <person name="Becker A."/>
            <person name="Gohl D.M."/>
            <person name="Silverstein K.A.T."/>
            <person name="Koren S."/>
            <person name="Bechman K.B."/>
            <person name="Herman A."/>
            <person name="Abrahante J.E."/>
            <person name="Garbe J."/>
        </authorList>
    </citation>
    <scope>NUCLEOTIDE SEQUENCE</scope>
    <source>
        <strain evidence="1">Duluth1</strain>
        <tissue evidence="1">Whole animal</tissue>
    </source>
</reference>
<keyword evidence="2" id="KW-1185">Reference proteome</keyword>
<organism evidence="1 2">
    <name type="scientific">Dreissena polymorpha</name>
    <name type="common">Zebra mussel</name>
    <name type="synonym">Mytilus polymorpha</name>
    <dbReference type="NCBI Taxonomy" id="45954"/>
    <lineage>
        <taxon>Eukaryota</taxon>
        <taxon>Metazoa</taxon>
        <taxon>Spiralia</taxon>
        <taxon>Lophotrochozoa</taxon>
        <taxon>Mollusca</taxon>
        <taxon>Bivalvia</taxon>
        <taxon>Autobranchia</taxon>
        <taxon>Heteroconchia</taxon>
        <taxon>Euheterodonta</taxon>
        <taxon>Imparidentia</taxon>
        <taxon>Neoheterodontei</taxon>
        <taxon>Myida</taxon>
        <taxon>Dreissenoidea</taxon>
        <taxon>Dreissenidae</taxon>
        <taxon>Dreissena</taxon>
    </lineage>
</organism>
<dbReference type="AlphaFoldDB" id="A0A9D4K6F7"/>
<reference evidence="1" key="1">
    <citation type="journal article" date="2019" name="bioRxiv">
        <title>The Genome of the Zebra Mussel, Dreissena polymorpha: A Resource for Invasive Species Research.</title>
        <authorList>
            <person name="McCartney M.A."/>
            <person name="Auch B."/>
            <person name="Kono T."/>
            <person name="Mallez S."/>
            <person name="Zhang Y."/>
            <person name="Obille A."/>
            <person name="Becker A."/>
            <person name="Abrahante J.E."/>
            <person name="Garbe J."/>
            <person name="Badalamenti J.P."/>
            <person name="Herman A."/>
            <person name="Mangelson H."/>
            <person name="Liachko I."/>
            <person name="Sullivan S."/>
            <person name="Sone E.D."/>
            <person name="Koren S."/>
            <person name="Silverstein K.A.T."/>
            <person name="Beckman K.B."/>
            <person name="Gohl D.M."/>
        </authorList>
    </citation>
    <scope>NUCLEOTIDE SEQUENCE</scope>
    <source>
        <strain evidence="1">Duluth1</strain>
        <tissue evidence="1">Whole animal</tissue>
    </source>
</reference>
<dbReference type="EMBL" id="JAIWYP010000004">
    <property type="protein sequence ID" value="KAH3833814.1"/>
    <property type="molecule type" value="Genomic_DNA"/>
</dbReference>
<evidence type="ECO:0000313" key="2">
    <source>
        <dbReference type="Proteomes" id="UP000828390"/>
    </source>
</evidence>